<dbReference type="AlphaFoldDB" id="A0A835Q5Q2"/>
<dbReference type="OrthoDB" id="19657at2759"/>
<protein>
    <submittedName>
        <fullName evidence="1">Uncharacterized protein</fullName>
    </submittedName>
</protein>
<organism evidence="1 2">
    <name type="scientific">Vanilla planifolia</name>
    <name type="common">Vanilla</name>
    <dbReference type="NCBI Taxonomy" id="51239"/>
    <lineage>
        <taxon>Eukaryota</taxon>
        <taxon>Viridiplantae</taxon>
        <taxon>Streptophyta</taxon>
        <taxon>Embryophyta</taxon>
        <taxon>Tracheophyta</taxon>
        <taxon>Spermatophyta</taxon>
        <taxon>Magnoliopsida</taxon>
        <taxon>Liliopsida</taxon>
        <taxon>Asparagales</taxon>
        <taxon>Orchidaceae</taxon>
        <taxon>Vanilloideae</taxon>
        <taxon>Vanilleae</taxon>
        <taxon>Vanilla</taxon>
    </lineage>
</organism>
<evidence type="ECO:0000313" key="1">
    <source>
        <dbReference type="EMBL" id="KAG0466851.1"/>
    </source>
</evidence>
<sequence>MKELRQRVQPALEALLQSRSRLWSSGGLQPGFSEVESGGAGERAQIVERIPQKQSAVSQVALGRWEADFTHRGGLERVSTAL</sequence>
<evidence type="ECO:0000313" key="2">
    <source>
        <dbReference type="Proteomes" id="UP000636800"/>
    </source>
</evidence>
<dbReference type="Proteomes" id="UP000636800">
    <property type="component" value="Unassembled WGS sequence"/>
</dbReference>
<accession>A0A835Q5Q2</accession>
<comment type="caution">
    <text evidence="1">The sequence shown here is derived from an EMBL/GenBank/DDBJ whole genome shotgun (WGS) entry which is preliminary data.</text>
</comment>
<dbReference type="EMBL" id="JADCNL010000009">
    <property type="protein sequence ID" value="KAG0466851.1"/>
    <property type="molecule type" value="Genomic_DNA"/>
</dbReference>
<keyword evidence="2" id="KW-1185">Reference proteome</keyword>
<name>A0A835Q5Q2_VANPL</name>
<reference evidence="1 2" key="1">
    <citation type="journal article" date="2020" name="Nat. Food">
        <title>A phased Vanilla planifolia genome enables genetic improvement of flavour and production.</title>
        <authorList>
            <person name="Hasing T."/>
            <person name="Tang H."/>
            <person name="Brym M."/>
            <person name="Khazi F."/>
            <person name="Huang T."/>
            <person name="Chambers A.H."/>
        </authorList>
    </citation>
    <scope>NUCLEOTIDE SEQUENCE [LARGE SCALE GENOMIC DNA]</scope>
    <source>
        <tissue evidence="1">Leaf</tissue>
    </source>
</reference>
<gene>
    <name evidence="1" type="ORF">HPP92_018431</name>
</gene>
<proteinExistence type="predicted"/>